<evidence type="ECO:0000313" key="4">
    <source>
        <dbReference type="Proteomes" id="UP000596035"/>
    </source>
</evidence>
<dbReference type="Pfam" id="PF12392">
    <property type="entry name" value="DUF3656"/>
    <property type="match status" value="1"/>
</dbReference>
<feature type="region of interest" description="Disordered" evidence="1">
    <location>
        <begin position="419"/>
        <end position="439"/>
    </location>
</feature>
<dbReference type="InterPro" id="IPR020988">
    <property type="entry name" value="Pept_U32_collagenase"/>
</dbReference>
<dbReference type="PANTHER" id="PTHR30217:SF10">
    <property type="entry name" value="23S RRNA 5-HYDROXYCYTIDINE C2501 SYNTHASE"/>
    <property type="match status" value="1"/>
</dbReference>
<evidence type="ECO:0000313" key="3">
    <source>
        <dbReference type="EMBL" id="QQR31013.1"/>
    </source>
</evidence>
<dbReference type="EMBL" id="CP065321">
    <property type="protein sequence ID" value="QQR31013.1"/>
    <property type="molecule type" value="Genomic_DNA"/>
</dbReference>
<gene>
    <name evidence="3" type="ORF">I5Q82_04790</name>
</gene>
<sequence length="690" mass="74349">MSKPIEVLSPAGGWPALEAAVRAGAQAVYLGGPQFGARAGAQNFSREELSEAVRYCHQRGVRVHVTVNTLIKDSELPEALDLVKFLCSISVDAVLVQDMGLLHLIRERAPGLTVHASTQMSLHTPAGVRLLKALGAKRAVLARELSLSEIKEISEGCDIELEGFVHGALCMCVSGQCYLSALLGGRSGNRGQCAQPCRLPFGAPGGTGHDLSLKDLSYINSIGELQKAGVCSAKIEGRMKRPEYVAAATAACRLAAEGRPVPEELSSALGAVFSRSGFTDGYINARRGREMFGTRTKEDVTAATEKVLSGLRELYRKERQSVPVDLALSFEGGQITLGASCAGHTVFAAGKLQQNAPIYNSIPKERCISQLQKTGGTPFTARSVTVPEEGVPLPVSELNRLRREALEALLEARGRRKPIPFTDAPLPSPGPFKRPKGPLPIRAVLRDPGQFCPEMRECEAVCLPLETAPEKLSALRAMGLRLILDLPRAMFGRERELRELMEQRKDQGFTEYLCGNLGALELCRELGVTAHGSFSLNVANTPALMAFESLGLESAEVSLELSGREIAGLGAGLRRGVTAYGRQALMLTRNCPLCNSPKGCLGCKAPGCLTDRKGKTFPITCRERGKYGVELLNSVPIWLGDMQEELACDFAVLRFSVENSVECGEIFRAFRGGISLNAAYTRGLFRRGVL</sequence>
<organism evidence="3 4">
    <name type="scientific">Acutalibacter muris</name>
    <dbReference type="NCBI Taxonomy" id="1796620"/>
    <lineage>
        <taxon>Bacteria</taxon>
        <taxon>Bacillati</taxon>
        <taxon>Bacillota</taxon>
        <taxon>Clostridia</taxon>
        <taxon>Eubacteriales</taxon>
        <taxon>Acutalibacteraceae</taxon>
        <taxon>Acutalibacter</taxon>
    </lineage>
</organism>
<accession>A0AA92L9G8</accession>
<reference evidence="3 4" key="1">
    <citation type="submission" date="2020-11" db="EMBL/GenBank/DDBJ databases">
        <title>Closed and high quality bacterial genomes of the OMM12 community.</title>
        <authorList>
            <person name="Marbouty M."/>
            <person name="Lamy-Besnier Q."/>
            <person name="Debarbieux L."/>
            <person name="Koszul R."/>
        </authorList>
    </citation>
    <scope>NUCLEOTIDE SEQUENCE [LARGE SCALE GENOMIC DNA]</scope>
    <source>
        <strain evidence="3 4">KB18</strain>
    </source>
</reference>
<dbReference type="PANTHER" id="PTHR30217">
    <property type="entry name" value="PEPTIDASE U32 FAMILY"/>
    <property type="match status" value="1"/>
</dbReference>
<dbReference type="PROSITE" id="PS01276">
    <property type="entry name" value="PEPTIDASE_U32"/>
    <property type="match status" value="1"/>
</dbReference>
<dbReference type="AlphaFoldDB" id="A0AA92L9G8"/>
<dbReference type="RefSeq" id="WP_066539316.1">
    <property type="nucleotide sequence ID" value="NZ_CP021422.1"/>
</dbReference>
<evidence type="ECO:0000259" key="2">
    <source>
        <dbReference type="Pfam" id="PF12392"/>
    </source>
</evidence>
<dbReference type="InterPro" id="IPR001539">
    <property type="entry name" value="Peptidase_U32"/>
</dbReference>
<protein>
    <submittedName>
        <fullName evidence="3">U32 family peptidase</fullName>
    </submittedName>
</protein>
<evidence type="ECO:0000256" key="1">
    <source>
        <dbReference type="SAM" id="MobiDB-lite"/>
    </source>
</evidence>
<dbReference type="Proteomes" id="UP000596035">
    <property type="component" value="Chromosome"/>
</dbReference>
<feature type="domain" description="Peptidase U32 collagenase" evidence="2">
    <location>
        <begin position="311"/>
        <end position="413"/>
    </location>
</feature>
<dbReference type="Pfam" id="PF01136">
    <property type="entry name" value="Peptidase_U32"/>
    <property type="match status" value="1"/>
</dbReference>
<name>A0AA92L9G8_9FIRM</name>
<proteinExistence type="predicted"/>
<dbReference type="InterPro" id="IPR051454">
    <property type="entry name" value="RNA/ubiquinone_mod_enzymes"/>
</dbReference>